<evidence type="ECO:0008006" key="4">
    <source>
        <dbReference type="Google" id="ProtNLM"/>
    </source>
</evidence>
<keyword evidence="3" id="KW-1185">Reference proteome</keyword>
<dbReference type="RefSeq" id="WP_329493881.1">
    <property type="nucleotide sequence ID" value="NZ_CP108460.1"/>
</dbReference>
<proteinExistence type="predicted"/>
<protein>
    <recommendedName>
        <fullName evidence="4">Transcriptional regulator</fullName>
    </recommendedName>
</protein>
<evidence type="ECO:0000256" key="1">
    <source>
        <dbReference type="SAM" id="MobiDB-lite"/>
    </source>
</evidence>
<dbReference type="Proteomes" id="UP001432014">
    <property type="component" value="Chromosome"/>
</dbReference>
<evidence type="ECO:0000313" key="2">
    <source>
        <dbReference type="EMBL" id="WUS60028.1"/>
    </source>
</evidence>
<gene>
    <name evidence="2" type="ORF">OG469_33775</name>
</gene>
<accession>A0ABZ1WGZ8</accession>
<dbReference type="EMBL" id="CP108482">
    <property type="protein sequence ID" value="WUS60028.1"/>
    <property type="molecule type" value="Genomic_DNA"/>
</dbReference>
<sequence length="349" mass="37061">MSRPPVRYWQPPGETVERLAESRATGALHGEAGTVHLSDGWVVHVESDRTPGLAGLLTASGRVPAEVWQETVRTSGPDCRVGRALLEQGRLTRGELEICHLGALYDAAFFVLCARSTMTWFEPGARHWLGPVRRVSARTLRRESVRRRDVLERIWPWPQLDSSPVVPVPAGHRGSGRHTRVPAPNRRQRELLAHADGRRTPGDLARLLGRSAFSTTVDVRRLAAAGLVATPFGAAPAPGLVASLVTGPGAGPVAGAGAEGAGAARPAPADPRPASALDADTVELTLAGLERRVPGAALAAVPGGLAAARRRTEPRPSRRPTHAAAQPLSVNDPDIALLHRVRTALEARL</sequence>
<feature type="compositionally biased region" description="Low complexity" evidence="1">
    <location>
        <begin position="261"/>
        <end position="274"/>
    </location>
</feature>
<name>A0ABZ1WGZ8_9ACTN</name>
<feature type="region of interest" description="Disordered" evidence="1">
    <location>
        <begin position="255"/>
        <end position="274"/>
    </location>
</feature>
<reference evidence="2 3" key="1">
    <citation type="submission" date="2022-10" db="EMBL/GenBank/DDBJ databases">
        <title>The complete genomes of actinobacterial strains from the NBC collection.</title>
        <authorList>
            <person name="Joergensen T.S."/>
            <person name="Alvarez Arevalo M."/>
            <person name="Sterndorff E.B."/>
            <person name="Faurdal D."/>
            <person name="Vuksanovic O."/>
            <person name="Mourched A.-S."/>
            <person name="Charusanti P."/>
            <person name="Shaw S."/>
            <person name="Blin K."/>
            <person name="Weber T."/>
        </authorList>
    </citation>
    <scope>NUCLEOTIDE SEQUENCE [LARGE SCALE GENOMIC DNA]</scope>
    <source>
        <strain evidence="2 3">NBC_01247</strain>
    </source>
</reference>
<organism evidence="2 3">
    <name type="scientific">Kitasatospora herbaricolor</name>
    <dbReference type="NCBI Taxonomy" id="68217"/>
    <lineage>
        <taxon>Bacteria</taxon>
        <taxon>Bacillati</taxon>
        <taxon>Actinomycetota</taxon>
        <taxon>Actinomycetes</taxon>
        <taxon>Kitasatosporales</taxon>
        <taxon>Streptomycetaceae</taxon>
        <taxon>Kitasatospora</taxon>
    </lineage>
</organism>
<evidence type="ECO:0000313" key="3">
    <source>
        <dbReference type="Proteomes" id="UP001432014"/>
    </source>
</evidence>
<feature type="region of interest" description="Disordered" evidence="1">
    <location>
        <begin position="302"/>
        <end position="328"/>
    </location>
</feature>